<feature type="chain" id="PRO_5013381952" description="DUF4156 domain-containing protein" evidence="1">
    <location>
        <begin position="26"/>
        <end position="105"/>
    </location>
</feature>
<dbReference type="STRING" id="213588.SAMN02745204_01715"/>
<accession>A0A1M4YKR6</accession>
<dbReference type="RefSeq" id="WP_425443772.1">
    <property type="nucleotide sequence ID" value="NZ_FQUK01000028.1"/>
</dbReference>
<dbReference type="InterPro" id="IPR025294">
    <property type="entry name" value="DUF4156"/>
</dbReference>
<dbReference type="EMBL" id="FQUK01000028">
    <property type="protein sequence ID" value="SHF06445.1"/>
    <property type="molecule type" value="Genomic_DNA"/>
</dbReference>
<keyword evidence="1" id="KW-0732">Signal</keyword>
<evidence type="ECO:0000256" key="1">
    <source>
        <dbReference type="SAM" id="SignalP"/>
    </source>
</evidence>
<evidence type="ECO:0008006" key="4">
    <source>
        <dbReference type="Google" id="ProtNLM"/>
    </source>
</evidence>
<dbReference type="PROSITE" id="PS51257">
    <property type="entry name" value="PROKAR_LIPOPROTEIN"/>
    <property type="match status" value="1"/>
</dbReference>
<gene>
    <name evidence="2" type="ORF">SAMN02745204_01715</name>
</gene>
<reference evidence="3" key="1">
    <citation type="submission" date="2016-11" db="EMBL/GenBank/DDBJ databases">
        <authorList>
            <person name="Varghese N."/>
            <person name="Submissions S."/>
        </authorList>
    </citation>
    <scope>NUCLEOTIDE SEQUENCE [LARGE SCALE GENOMIC DNA]</scope>
    <source>
        <strain evidence="3">DSM 14834</strain>
    </source>
</reference>
<organism evidence="2 3">
    <name type="scientific">Thermomonas hydrothermalis</name>
    <dbReference type="NCBI Taxonomy" id="213588"/>
    <lineage>
        <taxon>Bacteria</taxon>
        <taxon>Pseudomonadati</taxon>
        <taxon>Pseudomonadota</taxon>
        <taxon>Gammaproteobacteria</taxon>
        <taxon>Lysobacterales</taxon>
        <taxon>Lysobacteraceae</taxon>
        <taxon>Thermomonas</taxon>
    </lineage>
</organism>
<sequence>MMPLSIRVAAVLLVLALSACTFVKMAPGAQQVQVLAAAPQGCQPRGEVVVSVTHKVGFYERDPLRVRDELEILARNEAPALGANRISPLGPPEAGEQRWALWHCR</sequence>
<evidence type="ECO:0000313" key="2">
    <source>
        <dbReference type="EMBL" id="SHF06445.1"/>
    </source>
</evidence>
<feature type="signal peptide" evidence="1">
    <location>
        <begin position="1"/>
        <end position="25"/>
    </location>
</feature>
<dbReference type="Proteomes" id="UP000242857">
    <property type="component" value="Unassembled WGS sequence"/>
</dbReference>
<keyword evidence="3" id="KW-1185">Reference proteome</keyword>
<dbReference type="Pfam" id="PF13698">
    <property type="entry name" value="DUF4156"/>
    <property type="match status" value="1"/>
</dbReference>
<dbReference type="AlphaFoldDB" id="A0A1M4YKR6"/>
<proteinExistence type="predicted"/>
<evidence type="ECO:0000313" key="3">
    <source>
        <dbReference type="Proteomes" id="UP000242857"/>
    </source>
</evidence>
<protein>
    <recommendedName>
        <fullName evidence="4">DUF4156 domain-containing protein</fullName>
    </recommendedName>
</protein>
<name>A0A1M4YKR6_9GAMM</name>